<feature type="repeat" description="WD" evidence="1">
    <location>
        <begin position="152"/>
        <end position="194"/>
    </location>
</feature>
<reference evidence="2 3" key="1">
    <citation type="submission" date="2024-04" db="EMBL/GenBank/DDBJ databases">
        <title>Tritrichomonas musculus Genome.</title>
        <authorList>
            <person name="Alves-Ferreira E."/>
            <person name="Grigg M."/>
            <person name="Lorenzi H."/>
            <person name="Galac M."/>
        </authorList>
    </citation>
    <scope>NUCLEOTIDE SEQUENCE [LARGE SCALE GENOMIC DNA]</scope>
    <source>
        <strain evidence="2 3">EAF2021</strain>
    </source>
</reference>
<gene>
    <name evidence="2" type="ORF">M9Y10_012809</name>
</gene>
<organism evidence="2 3">
    <name type="scientific">Tritrichomonas musculus</name>
    <dbReference type="NCBI Taxonomy" id="1915356"/>
    <lineage>
        <taxon>Eukaryota</taxon>
        <taxon>Metamonada</taxon>
        <taxon>Parabasalia</taxon>
        <taxon>Tritrichomonadida</taxon>
        <taxon>Tritrichomonadidae</taxon>
        <taxon>Tritrichomonas</taxon>
    </lineage>
</organism>
<dbReference type="InterPro" id="IPR036322">
    <property type="entry name" value="WD40_repeat_dom_sf"/>
</dbReference>
<sequence length="318" mass="35565">MSKFNLSKKWEADNSETDVFSLSYSGDGAFIGCGLSNGDIAIYSGTTGRLSFTLESNPEKLPVTSIRFLPTNPKHFISTSSDGTILCWNLRRPEISWSLKEEGNQTFALDINKNGELFVTAGLDTKVRLYDVKTQQLISVFEKSREPDVEEYPGHTNRVFSVLFNTNSRSLIYSAGWDDTIQVWDRRVKGSIHTIFGPHVCSDSLSFHEHLLAVGSWRTRDQLQLYDMRSLNVTQNFKWNSDRHCLVYATRFSHDGKYIFAGGSGTNEFATFSVDSGKQIGKSIVMKNTVFSIGVSNDGKEVSVGEVKGHVSTYSIKC</sequence>
<dbReference type="PANTHER" id="PTHR47822:SF2">
    <property type="entry name" value="F-BOX AND WD-40 DOMAIN PROTEIN 7"/>
    <property type="match status" value="1"/>
</dbReference>
<dbReference type="Proteomes" id="UP001470230">
    <property type="component" value="Unassembled WGS sequence"/>
</dbReference>
<dbReference type="Gene3D" id="2.130.10.10">
    <property type="entry name" value="YVTN repeat-like/Quinoprotein amine dehydrogenase"/>
    <property type="match status" value="2"/>
</dbReference>
<dbReference type="InterPro" id="IPR001680">
    <property type="entry name" value="WD40_rpt"/>
</dbReference>
<evidence type="ECO:0000313" key="3">
    <source>
        <dbReference type="Proteomes" id="UP001470230"/>
    </source>
</evidence>
<evidence type="ECO:0000313" key="2">
    <source>
        <dbReference type="EMBL" id="KAK8861114.1"/>
    </source>
</evidence>
<dbReference type="EMBL" id="JAPFFF010000018">
    <property type="protein sequence ID" value="KAK8861114.1"/>
    <property type="molecule type" value="Genomic_DNA"/>
</dbReference>
<dbReference type="PROSITE" id="PS50294">
    <property type="entry name" value="WD_REPEATS_REGION"/>
    <property type="match status" value="1"/>
</dbReference>
<protein>
    <submittedName>
        <fullName evidence="2">Uncharacterized protein</fullName>
    </submittedName>
</protein>
<dbReference type="PROSITE" id="PS50082">
    <property type="entry name" value="WD_REPEATS_2"/>
    <property type="match status" value="2"/>
</dbReference>
<evidence type="ECO:0000256" key="1">
    <source>
        <dbReference type="PROSITE-ProRule" id="PRU00221"/>
    </source>
</evidence>
<keyword evidence="1" id="KW-0853">WD repeat</keyword>
<dbReference type="PANTHER" id="PTHR47822">
    <property type="entry name" value="CARBOHYDRATE BINDING DOMAIN CONTAINING PROTEIN"/>
    <property type="match status" value="1"/>
</dbReference>
<accession>A0ABR2IDF6</accession>
<dbReference type="Pfam" id="PF00400">
    <property type="entry name" value="WD40"/>
    <property type="match status" value="3"/>
</dbReference>
<keyword evidence="3" id="KW-1185">Reference proteome</keyword>
<proteinExistence type="predicted"/>
<name>A0ABR2IDF6_9EUKA</name>
<dbReference type="SMART" id="SM00320">
    <property type="entry name" value="WD40"/>
    <property type="match status" value="4"/>
</dbReference>
<feature type="repeat" description="WD" evidence="1">
    <location>
        <begin position="99"/>
        <end position="140"/>
    </location>
</feature>
<comment type="caution">
    <text evidence="2">The sequence shown here is derived from an EMBL/GenBank/DDBJ whole genome shotgun (WGS) entry which is preliminary data.</text>
</comment>
<dbReference type="InterPro" id="IPR015943">
    <property type="entry name" value="WD40/YVTN_repeat-like_dom_sf"/>
</dbReference>
<dbReference type="SUPFAM" id="SSF50978">
    <property type="entry name" value="WD40 repeat-like"/>
    <property type="match status" value="1"/>
</dbReference>